<feature type="compositionally biased region" description="Low complexity" evidence="1">
    <location>
        <begin position="29"/>
        <end position="41"/>
    </location>
</feature>
<evidence type="ECO:0000313" key="3">
    <source>
        <dbReference type="Proteomes" id="UP001175001"/>
    </source>
</evidence>
<feature type="region of interest" description="Disordered" evidence="1">
    <location>
        <begin position="1"/>
        <end position="79"/>
    </location>
</feature>
<feature type="compositionally biased region" description="Basic residues" evidence="1">
    <location>
        <begin position="574"/>
        <end position="583"/>
    </location>
</feature>
<feature type="region of interest" description="Disordered" evidence="1">
    <location>
        <begin position="345"/>
        <end position="366"/>
    </location>
</feature>
<feature type="compositionally biased region" description="Low complexity" evidence="1">
    <location>
        <begin position="626"/>
        <end position="639"/>
    </location>
</feature>
<feature type="region of interest" description="Disordered" evidence="1">
    <location>
        <begin position="859"/>
        <end position="916"/>
    </location>
</feature>
<gene>
    <name evidence="2" type="ORF">DIS24_g9349</name>
</gene>
<feature type="compositionally biased region" description="Basic and acidic residues" evidence="1">
    <location>
        <begin position="345"/>
        <end position="360"/>
    </location>
</feature>
<feature type="compositionally biased region" description="Low complexity" evidence="1">
    <location>
        <begin position="57"/>
        <end position="79"/>
    </location>
</feature>
<feature type="region of interest" description="Disordered" evidence="1">
    <location>
        <begin position="784"/>
        <end position="837"/>
    </location>
</feature>
<protein>
    <submittedName>
        <fullName evidence="2">Uncharacterized protein</fullName>
    </submittedName>
</protein>
<feature type="compositionally biased region" description="Polar residues" evidence="1">
    <location>
        <begin position="808"/>
        <end position="819"/>
    </location>
</feature>
<keyword evidence="3" id="KW-1185">Reference proteome</keyword>
<reference evidence="2" key="1">
    <citation type="submission" date="2023-06" db="EMBL/GenBank/DDBJ databases">
        <title>Multi-omics analyses reveal the molecular pathogenesis toolkit of Lasiodiplodia hormozganensis, a cross-kingdom pathogen.</title>
        <authorList>
            <person name="Felix C."/>
            <person name="Meneses R."/>
            <person name="Goncalves M.F.M."/>
            <person name="Tilleman L."/>
            <person name="Duarte A.S."/>
            <person name="Jorrin-Novo J.V."/>
            <person name="Van De Peer Y."/>
            <person name="Deforce D."/>
            <person name="Van Nieuwerburgh F."/>
            <person name="Esteves A.C."/>
            <person name="Alves A."/>
        </authorList>
    </citation>
    <scope>NUCLEOTIDE SEQUENCE</scope>
    <source>
        <strain evidence="2">CBS 339.90</strain>
    </source>
</reference>
<sequence length="957" mass="103634">MQSNPSKRRLDDEEMDEPVQKRQRLHDVSGSQTADASSSSSQMVGTSTAPTMMGDPAQSANNDLNSSLSQQGSSSFSPAFPQHAVASISSNMATQHANPPTVPLAQPFTIGGQQAAVMTDGIQGLPAPVHPGLIFCGLNQNARSFFESRVSAPFDPTRQQKYPPYAQLSHEAHIQTALHAQQYRAAIWERAPVYHDPTLPTVRANDAYNAERWYNAAIDLTQMRDNLGGKGKGASRFIELADNGQPHYKPEELIGLYFKFMDVVDDGTQYGFRVSTNTRHQKQVRKRKNQKMTAHDRLEAALQAIRHEKGIFSDLLGADGDGNLVEFAYDPRAYADVKNEDRRANLNRGLDKDQRKKPDAPDSFPWSEMAAEKRRACVYSAWSDVPAAERITTPAAAHAFFQSTAQRSTPRGTDPTLDHFYRNLDYFARMLYDSVVSSCGMQDTPTSNQAKAFTSAAPEFKTGDYEREIRNIQAWCYRVCEMLAEGAAYGYLMPQTDGQTPFESSRHPHCTVSQIFFGEQGRNITVFQRFGAVQMALVCSKAIASPFRGEVEAFLRLRDLIWEPLAYLETKVQHRKSNVKRKAPGMLRNNGAGDNGEGSSSGAKRRRASRPAENQHVTSSAEPHHNANNPAAQPQTNPTAAPPYPASDPHSAAKPHNNAMPATQPGAAPRSSAVDPFDDTRSRSLANRPEVSQDEQGGNTTDGNASESSSDDSDSDDMADARSDCSDPQEAAWADLLYSGVGPRRALQLIYPEEYAELVAEEAAEAEAAAAAAAANGYGTAQPYPTYPYPGPQTDVDGSTFAPDHRQPPTSFPNQQTPVFPNDANNSGGWPGSGGPDMAAANVDAEAQREMTAFHEAAGGTEWPAWLDPRLEDGSVSGAANTIPPSLPEVAPAQHQPQPFEGSEVDAPHEMDCDYGYGADDGTAAAVDGASTVATGTPASGAYTPATDYSDPSFGFK</sequence>
<proteinExistence type="predicted"/>
<feature type="compositionally biased region" description="Polar residues" evidence="1">
    <location>
        <begin position="694"/>
        <end position="704"/>
    </location>
</feature>
<dbReference type="EMBL" id="JAUJDW010000081">
    <property type="protein sequence ID" value="KAK0640445.1"/>
    <property type="molecule type" value="Genomic_DNA"/>
</dbReference>
<accession>A0AA40CJA6</accession>
<feature type="compositionally biased region" description="Acidic residues" evidence="1">
    <location>
        <begin position="709"/>
        <end position="718"/>
    </location>
</feature>
<evidence type="ECO:0000313" key="2">
    <source>
        <dbReference type="EMBL" id="KAK0640445.1"/>
    </source>
</evidence>
<evidence type="ECO:0000256" key="1">
    <source>
        <dbReference type="SAM" id="MobiDB-lite"/>
    </source>
</evidence>
<feature type="region of interest" description="Disordered" evidence="1">
    <location>
        <begin position="933"/>
        <end position="957"/>
    </location>
</feature>
<organism evidence="2 3">
    <name type="scientific">Lasiodiplodia hormozganensis</name>
    <dbReference type="NCBI Taxonomy" id="869390"/>
    <lineage>
        <taxon>Eukaryota</taxon>
        <taxon>Fungi</taxon>
        <taxon>Dikarya</taxon>
        <taxon>Ascomycota</taxon>
        <taxon>Pezizomycotina</taxon>
        <taxon>Dothideomycetes</taxon>
        <taxon>Dothideomycetes incertae sedis</taxon>
        <taxon>Botryosphaeriales</taxon>
        <taxon>Botryosphaeriaceae</taxon>
        <taxon>Lasiodiplodia</taxon>
    </lineage>
</organism>
<feature type="region of interest" description="Disordered" evidence="1">
    <location>
        <begin position="574"/>
        <end position="728"/>
    </location>
</feature>
<comment type="caution">
    <text evidence="2">The sequence shown here is derived from an EMBL/GenBank/DDBJ whole genome shotgun (WGS) entry which is preliminary data.</text>
</comment>
<dbReference type="Proteomes" id="UP001175001">
    <property type="component" value="Unassembled WGS sequence"/>
</dbReference>
<name>A0AA40CJA6_9PEZI</name>
<dbReference type="AlphaFoldDB" id="A0AA40CJA6"/>